<evidence type="ECO:0000256" key="1">
    <source>
        <dbReference type="ARBA" id="ARBA00004168"/>
    </source>
</evidence>
<name>A0AAW9KMR3_CLOPF</name>
<evidence type="ECO:0000256" key="4">
    <source>
        <dbReference type="ARBA" id="ARBA00022729"/>
    </source>
</evidence>
<reference evidence="7" key="1">
    <citation type="submission" date="2019-11" db="EMBL/GenBank/DDBJ databases">
        <title>Characterization of Clostridium perfringens isolates from swine manure treated agricultural soils.</title>
        <authorList>
            <person name="Wushke S.T."/>
        </authorList>
    </citation>
    <scope>NUCLEOTIDE SEQUENCE</scope>
    <source>
        <strain evidence="7">X62</strain>
    </source>
</reference>
<dbReference type="Pfam" id="PF17961">
    <property type="entry name" value="Big_8"/>
    <property type="match status" value="1"/>
</dbReference>
<dbReference type="AlphaFoldDB" id="A0AAW9KMR3"/>
<accession>A0AAW9KMR3</accession>
<dbReference type="InterPro" id="IPR008966">
    <property type="entry name" value="Adhesion_dom_sf"/>
</dbReference>
<keyword evidence="2" id="KW-0134">Cell wall</keyword>
<sequence length="118" mass="13184">MKKIKNSAIAMTVIFIFQIFSGIKPINIAKADETKKFSFITGVTISDLQDRPLKDGIDKSSQVRIKYSFAIPNANDVKDGEVFKMNMPKQIAIQYPLDMDIKDDDGNVIAKAHFDTNG</sequence>
<dbReference type="SUPFAM" id="SSF49401">
    <property type="entry name" value="Bacterial adhesins"/>
    <property type="match status" value="1"/>
</dbReference>
<protein>
    <recommendedName>
        <fullName evidence="6">SDR-like Ig domain-containing protein</fullName>
    </recommendedName>
</protein>
<proteinExistence type="predicted"/>
<evidence type="ECO:0000256" key="5">
    <source>
        <dbReference type="ARBA" id="ARBA00023088"/>
    </source>
</evidence>
<evidence type="ECO:0000313" key="7">
    <source>
        <dbReference type="EMBL" id="MDZ7543729.1"/>
    </source>
</evidence>
<feature type="non-terminal residue" evidence="7">
    <location>
        <position position="118"/>
    </location>
</feature>
<dbReference type="InterPro" id="IPR041171">
    <property type="entry name" value="SDR_Ig"/>
</dbReference>
<dbReference type="Gene3D" id="2.60.40.1280">
    <property type="match status" value="1"/>
</dbReference>
<evidence type="ECO:0000259" key="6">
    <source>
        <dbReference type="Pfam" id="PF17961"/>
    </source>
</evidence>
<gene>
    <name evidence="7" type="ORF">GNF83_21700</name>
</gene>
<evidence type="ECO:0000256" key="2">
    <source>
        <dbReference type="ARBA" id="ARBA00022512"/>
    </source>
</evidence>
<dbReference type="Proteomes" id="UP001288944">
    <property type="component" value="Unassembled WGS sequence"/>
</dbReference>
<comment type="caution">
    <text evidence="7">The sequence shown here is derived from an EMBL/GenBank/DDBJ whole genome shotgun (WGS) entry which is preliminary data.</text>
</comment>
<keyword evidence="3" id="KW-0964">Secreted</keyword>
<dbReference type="GO" id="GO:0007155">
    <property type="term" value="P:cell adhesion"/>
    <property type="evidence" value="ECO:0007669"/>
    <property type="project" value="InterPro"/>
</dbReference>
<comment type="subcellular location">
    <subcellularLocation>
        <location evidence="1">Secreted</location>
        <location evidence="1">Cell wall</location>
        <topology evidence="1">Peptidoglycan-anchor</topology>
    </subcellularLocation>
</comment>
<dbReference type="EMBL" id="WNUR01001549">
    <property type="protein sequence ID" value="MDZ7543729.1"/>
    <property type="molecule type" value="Genomic_DNA"/>
</dbReference>
<keyword evidence="5" id="KW-0572">Peptidoglycan-anchor</keyword>
<evidence type="ECO:0000256" key="3">
    <source>
        <dbReference type="ARBA" id="ARBA00022525"/>
    </source>
</evidence>
<organism evidence="7 8">
    <name type="scientific">Clostridium perfringens</name>
    <dbReference type="NCBI Taxonomy" id="1502"/>
    <lineage>
        <taxon>Bacteria</taxon>
        <taxon>Bacillati</taxon>
        <taxon>Bacillota</taxon>
        <taxon>Clostridia</taxon>
        <taxon>Eubacteriales</taxon>
        <taxon>Clostridiaceae</taxon>
        <taxon>Clostridium</taxon>
    </lineage>
</organism>
<feature type="domain" description="SDR-like Ig" evidence="6">
    <location>
        <begin position="57"/>
        <end position="117"/>
    </location>
</feature>
<keyword evidence="4" id="KW-0732">Signal</keyword>
<evidence type="ECO:0000313" key="8">
    <source>
        <dbReference type="Proteomes" id="UP001288944"/>
    </source>
</evidence>
<dbReference type="InterPro" id="IPR011252">
    <property type="entry name" value="Fibrogen-bd_dom1"/>
</dbReference>